<dbReference type="InterPro" id="IPR037523">
    <property type="entry name" value="VOC_core"/>
</dbReference>
<evidence type="ECO:0000259" key="1">
    <source>
        <dbReference type="PROSITE" id="PS51819"/>
    </source>
</evidence>
<dbReference type="SUPFAM" id="SSF54593">
    <property type="entry name" value="Glyoxalase/Bleomycin resistance protein/Dihydroxybiphenyl dioxygenase"/>
    <property type="match status" value="1"/>
</dbReference>
<sequence>LALTQISPHATGPDKDTVGLSHFAWEMDSFEDLRKLYQDMGQKGVKIGGIEDHGISIGVYFFDPEGNEIEAYYELPSEDWPAEGDLFEGKFPHSL</sequence>
<dbReference type="InterPro" id="IPR029068">
    <property type="entry name" value="Glyas_Bleomycin-R_OHBP_Dase"/>
</dbReference>
<feature type="non-terminal residue" evidence="2">
    <location>
        <position position="1"/>
    </location>
</feature>
<dbReference type="PROSITE" id="PS51819">
    <property type="entry name" value="VOC"/>
    <property type="match status" value="1"/>
</dbReference>
<accession>A0A382B2L1</accession>
<organism evidence="2">
    <name type="scientific">marine metagenome</name>
    <dbReference type="NCBI Taxonomy" id="408172"/>
    <lineage>
        <taxon>unclassified sequences</taxon>
        <taxon>metagenomes</taxon>
        <taxon>ecological metagenomes</taxon>
    </lineage>
</organism>
<evidence type="ECO:0000313" key="2">
    <source>
        <dbReference type="EMBL" id="SVB07751.1"/>
    </source>
</evidence>
<reference evidence="2" key="1">
    <citation type="submission" date="2018-05" db="EMBL/GenBank/DDBJ databases">
        <authorList>
            <person name="Lanie J.A."/>
            <person name="Ng W.-L."/>
            <person name="Kazmierczak K.M."/>
            <person name="Andrzejewski T.M."/>
            <person name="Davidsen T.M."/>
            <person name="Wayne K.J."/>
            <person name="Tettelin H."/>
            <person name="Glass J.I."/>
            <person name="Rusch D."/>
            <person name="Podicherti R."/>
            <person name="Tsui H.-C.T."/>
            <person name="Winkler M.E."/>
        </authorList>
    </citation>
    <scope>NUCLEOTIDE SEQUENCE</scope>
</reference>
<feature type="domain" description="VOC" evidence="1">
    <location>
        <begin position="1"/>
        <end position="74"/>
    </location>
</feature>
<protein>
    <recommendedName>
        <fullName evidence="1">VOC domain-containing protein</fullName>
    </recommendedName>
</protein>
<gene>
    <name evidence="2" type="ORF">METZ01_LOCUS160605</name>
</gene>
<name>A0A382B2L1_9ZZZZ</name>
<proteinExistence type="predicted"/>
<dbReference type="InterPro" id="IPR004360">
    <property type="entry name" value="Glyas_Fos-R_dOase_dom"/>
</dbReference>
<dbReference type="AlphaFoldDB" id="A0A382B2L1"/>
<dbReference type="EMBL" id="UINC01027831">
    <property type="protein sequence ID" value="SVB07751.1"/>
    <property type="molecule type" value="Genomic_DNA"/>
</dbReference>
<dbReference type="Gene3D" id="3.10.180.10">
    <property type="entry name" value="2,3-Dihydroxybiphenyl 1,2-Dioxygenase, domain 1"/>
    <property type="match status" value="1"/>
</dbReference>
<dbReference type="Pfam" id="PF00903">
    <property type="entry name" value="Glyoxalase"/>
    <property type="match status" value="1"/>
</dbReference>